<gene>
    <name evidence="1" type="ORF">NA56DRAFT_710464</name>
</gene>
<reference evidence="1 2" key="1">
    <citation type="submission" date="2016-05" db="EMBL/GenBank/DDBJ databases">
        <title>A degradative enzymes factory behind the ericoid mycorrhizal symbiosis.</title>
        <authorList>
            <consortium name="DOE Joint Genome Institute"/>
            <person name="Martino E."/>
            <person name="Morin E."/>
            <person name="Grelet G."/>
            <person name="Kuo A."/>
            <person name="Kohler A."/>
            <person name="Daghino S."/>
            <person name="Barry K."/>
            <person name="Choi C."/>
            <person name="Cichocki N."/>
            <person name="Clum A."/>
            <person name="Copeland A."/>
            <person name="Hainaut M."/>
            <person name="Haridas S."/>
            <person name="Labutti K."/>
            <person name="Lindquist E."/>
            <person name="Lipzen A."/>
            <person name="Khouja H.-R."/>
            <person name="Murat C."/>
            <person name="Ohm R."/>
            <person name="Olson A."/>
            <person name="Spatafora J."/>
            <person name="Veneault-Fourrey C."/>
            <person name="Henrissat B."/>
            <person name="Grigoriev I."/>
            <person name="Martin F."/>
            <person name="Perotto S."/>
        </authorList>
    </citation>
    <scope>NUCLEOTIDE SEQUENCE [LARGE SCALE GENOMIC DNA]</scope>
    <source>
        <strain evidence="1 2">UAMH 7357</strain>
    </source>
</reference>
<organism evidence="1 2">
    <name type="scientific">Hyaloscypha hepaticicola</name>
    <dbReference type="NCBI Taxonomy" id="2082293"/>
    <lineage>
        <taxon>Eukaryota</taxon>
        <taxon>Fungi</taxon>
        <taxon>Dikarya</taxon>
        <taxon>Ascomycota</taxon>
        <taxon>Pezizomycotina</taxon>
        <taxon>Leotiomycetes</taxon>
        <taxon>Helotiales</taxon>
        <taxon>Hyaloscyphaceae</taxon>
        <taxon>Hyaloscypha</taxon>
    </lineage>
</organism>
<dbReference type="AlphaFoldDB" id="A0A2J6PL78"/>
<dbReference type="Proteomes" id="UP000235672">
    <property type="component" value="Unassembled WGS sequence"/>
</dbReference>
<protein>
    <submittedName>
        <fullName evidence="1">Uncharacterized protein</fullName>
    </submittedName>
</protein>
<accession>A0A2J6PL78</accession>
<evidence type="ECO:0000313" key="1">
    <source>
        <dbReference type="EMBL" id="PMD14780.1"/>
    </source>
</evidence>
<sequence>MGLRCYSKRRGTSKTNCVEKLLKLRFAKTKRTRKMDPPGRGLKTRRSLNYACSITPSGKHLEHKFRPIPRLLGADGGWVYLAIVLECRFGSKSHKTSSLGQWLPSTRHFLWYKIIIFFFIVIQAL</sequence>
<keyword evidence="2" id="KW-1185">Reference proteome</keyword>
<name>A0A2J6PL78_9HELO</name>
<dbReference type="EMBL" id="KZ613518">
    <property type="protein sequence ID" value="PMD14780.1"/>
    <property type="molecule type" value="Genomic_DNA"/>
</dbReference>
<proteinExistence type="predicted"/>
<evidence type="ECO:0000313" key="2">
    <source>
        <dbReference type="Proteomes" id="UP000235672"/>
    </source>
</evidence>